<evidence type="ECO:0000256" key="2">
    <source>
        <dbReference type="ARBA" id="ARBA00022759"/>
    </source>
</evidence>
<feature type="compositionally biased region" description="Low complexity" evidence="7">
    <location>
        <begin position="632"/>
        <end position="642"/>
    </location>
</feature>
<dbReference type="InterPro" id="IPR036237">
    <property type="entry name" value="Xyl_isomerase-like_sf"/>
</dbReference>
<keyword evidence="6" id="KW-0234">DNA repair</keyword>
<dbReference type="PANTHER" id="PTHR31290">
    <property type="entry name" value="UV-DAMAGE ENDONUCLEASE"/>
    <property type="match status" value="1"/>
</dbReference>
<feature type="compositionally biased region" description="Basic residues" evidence="7">
    <location>
        <begin position="530"/>
        <end position="541"/>
    </location>
</feature>
<keyword evidence="4" id="KW-0228">DNA excision</keyword>
<accession>A0A2B7Z852</accession>
<feature type="region of interest" description="Disordered" evidence="7">
    <location>
        <begin position="461"/>
        <end position="481"/>
    </location>
</feature>
<evidence type="ECO:0000256" key="5">
    <source>
        <dbReference type="ARBA" id="ARBA00022801"/>
    </source>
</evidence>
<proteinExistence type="predicted"/>
<evidence type="ECO:0000256" key="1">
    <source>
        <dbReference type="ARBA" id="ARBA00022722"/>
    </source>
</evidence>
<feature type="compositionally biased region" description="Polar residues" evidence="7">
    <location>
        <begin position="702"/>
        <end position="713"/>
    </location>
</feature>
<feature type="compositionally biased region" description="Polar residues" evidence="7">
    <location>
        <begin position="126"/>
        <end position="136"/>
    </location>
</feature>
<dbReference type="GO" id="GO:0009411">
    <property type="term" value="P:response to UV"/>
    <property type="evidence" value="ECO:0007669"/>
    <property type="project" value="InterPro"/>
</dbReference>
<feature type="region of interest" description="Disordered" evidence="7">
    <location>
        <begin position="624"/>
        <end position="729"/>
    </location>
</feature>
<dbReference type="GO" id="GO:0004519">
    <property type="term" value="F:endonuclease activity"/>
    <property type="evidence" value="ECO:0007669"/>
    <property type="project" value="UniProtKB-KW"/>
</dbReference>
<dbReference type="VEuPathDB" id="FungiDB:EMCG_05954"/>
<dbReference type="PANTHER" id="PTHR31290:SF5">
    <property type="entry name" value="UV-DAMAGE ENDONUCLEASE"/>
    <property type="match status" value="1"/>
</dbReference>
<dbReference type="AlphaFoldDB" id="A0A2B7Z852"/>
<dbReference type="VEuPathDB" id="FungiDB:EMCG_05955"/>
<feature type="region of interest" description="Disordered" evidence="7">
    <location>
        <begin position="210"/>
        <end position="231"/>
    </location>
</feature>
<dbReference type="GO" id="GO:0006289">
    <property type="term" value="P:nucleotide-excision repair"/>
    <property type="evidence" value="ECO:0007669"/>
    <property type="project" value="InterPro"/>
</dbReference>
<reference evidence="8 9" key="1">
    <citation type="submission" date="2017-10" db="EMBL/GenBank/DDBJ databases">
        <title>Comparative genomics in systemic dimorphic fungi from Ajellomycetaceae.</title>
        <authorList>
            <person name="Munoz J.F."/>
            <person name="Mcewen J.G."/>
            <person name="Clay O.K."/>
            <person name="Cuomo C.A."/>
        </authorList>
    </citation>
    <scope>NUCLEOTIDE SEQUENCE [LARGE SCALE GENOMIC DNA]</scope>
    <source>
        <strain evidence="8 9">UAMH4076</strain>
    </source>
</reference>
<feature type="region of interest" description="Disordered" evidence="7">
    <location>
        <begin position="526"/>
        <end position="575"/>
    </location>
</feature>
<evidence type="ECO:0000256" key="4">
    <source>
        <dbReference type="ARBA" id="ARBA00022769"/>
    </source>
</evidence>
<evidence type="ECO:0000256" key="6">
    <source>
        <dbReference type="ARBA" id="ARBA00023204"/>
    </source>
</evidence>
<protein>
    <submittedName>
        <fullName evidence="8">UV damage endonuclease UvdE</fullName>
    </submittedName>
</protein>
<dbReference type="EMBL" id="PDND01000226">
    <property type="protein sequence ID" value="PGH29610.1"/>
    <property type="molecule type" value="Genomic_DNA"/>
</dbReference>
<dbReference type="Gene3D" id="3.20.20.150">
    <property type="entry name" value="Divalent-metal-dependent TIM barrel enzymes"/>
    <property type="match status" value="1"/>
</dbReference>
<dbReference type="STRING" id="73230.A0A2B7Z852"/>
<dbReference type="GO" id="GO:0005739">
    <property type="term" value="C:mitochondrion"/>
    <property type="evidence" value="ECO:0007669"/>
    <property type="project" value="TreeGrafter"/>
</dbReference>
<feature type="compositionally biased region" description="Low complexity" evidence="7">
    <location>
        <begin position="542"/>
        <end position="556"/>
    </location>
</feature>
<organism evidence="8 9">
    <name type="scientific">[Emmonsia] crescens</name>
    <dbReference type="NCBI Taxonomy" id="73230"/>
    <lineage>
        <taxon>Eukaryota</taxon>
        <taxon>Fungi</taxon>
        <taxon>Dikarya</taxon>
        <taxon>Ascomycota</taxon>
        <taxon>Pezizomycotina</taxon>
        <taxon>Eurotiomycetes</taxon>
        <taxon>Eurotiomycetidae</taxon>
        <taxon>Onygenales</taxon>
        <taxon>Ajellomycetaceae</taxon>
        <taxon>Emergomyces</taxon>
    </lineage>
</organism>
<comment type="caution">
    <text evidence="8">The sequence shown here is derived from an EMBL/GenBank/DDBJ whole genome shotgun (WGS) entry which is preliminary data.</text>
</comment>
<dbReference type="InterPro" id="IPR004601">
    <property type="entry name" value="UvdE"/>
</dbReference>
<feature type="region of interest" description="Disordered" evidence="7">
    <location>
        <begin position="89"/>
        <end position="137"/>
    </location>
</feature>
<evidence type="ECO:0000256" key="3">
    <source>
        <dbReference type="ARBA" id="ARBA00022763"/>
    </source>
</evidence>
<dbReference type="SUPFAM" id="SSF51658">
    <property type="entry name" value="Xylose isomerase-like"/>
    <property type="match status" value="1"/>
</dbReference>
<feature type="compositionally biased region" description="Low complexity" evidence="7">
    <location>
        <begin position="653"/>
        <end position="666"/>
    </location>
</feature>
<gene>
    <name evidence="8" type="ORF">GX50_07644</name>
</gene>
<dbReference type="GO" id="GO:0005634">
    <property type="term" value="C:nucleus"/>
    <property type="evidence" value="ECO:0007669"/>
    <property type="project" value="TreeGrafter"/>
</dbReference>
<evidence type="ECO:0000313" key="9">
    <source>
        <dbReference type="Proteomes" id="UP000226031"/>
    </source>
</evidence>
<sequence>MMSGFVALHSKYVLQTTVPIRRFVPAASFSRRGPAKQAFIHGPAPSSQSFLHTPRIRRLCQKSTALMVIMRKPNFSMLHTTSRAAQGAGLAQPVTASQGPSIDEIDSSLSDAPIDIEPPVSRTRRPSASASKSSTVGIFDPETNADIAADVDEVKEALSRPPPVNSSYLPLPWKGRLGYACLNTYLRTSNPPVFCARTCRISSILENRHPLQDSTQPAHRTKNRPDLEQPPDIERGLAYVQALGLANARDIVKMLRWNERYGIKFMRLSSEMFPFASHAEYGYRLEPFATDVLAEAGRVAAELQHRLTVHPGQFTQLASPRSTVTENSVRDLEYHAEMLRLLKLPPQQDRDAVMILHMGGVFGDKQATLDRFRKTYRTLSGDIKNRLVLENDDVSWTVHDLLPICEELNIPLVLDYHHHNINFDADKIREGTLDIMSLYDRIAATWTRKGITQKMHYSEPTPSAITKTQRRKHNTRVQMLPPCNPTMDLMIEAKDKEQAVFELMRTYKLPGFEKINDVIPFTRLDDNRVRRNGGKKTKKKATTTTGKVKKSSSSSKQQGAAESDHNNNNNNNNDVDEIVSTLIPEEEVGMGGPEGRVYWPPGMEQWLQPEKRATQLDIAETIVAKSRSASGNNNTLAATTTTPRKRGRPSKIADAAAAAEPPAVEQSAEKKRRRVKKADSISSNSSGSRDNETAVDPAAAENKSTPRTVTRASGRTKGKKVDYAEVESV</sequence>
<dbReference type="Proteomes" id="UP000226031">
    <property type="component" value="Unassembled WGS sequence"/>
</dbReference>
<keyword evidence="3" id="KW-0227">DNA damage</keyword>
<dbReference type="NCBIfam" id="TIGR00629">
    <property type="entry name" value="uvde"/>
    <property type="match status" value="1"/>
</dbReference>
<evidence type="ECO:0000313" key="8">
    <source>
        <dbReference type="EMBL" id="PGH29610.1"/>
    </source>
</evidence>
<name>A0A2B7Z852_9EURO</name>
<keyword evidence="2 8" id="KW-0255">Endonuclease</keyword>
<keyword evidence="9" id="KW-1185">Reference proteome</keyword>
<keyword evidence="1" id="KW-0540">Nuclease</keyword>
<keyword evidence="5" id="KW-0378">Hydrolase</keyword>
<dbReference type="GO" id="GO:0043504">
    <property type="term" value="P:mitochondrial DNA repair"/>
    <property type="evidence" value="ECO:0007669"/>
    <property type="project" value="TreeGrafter"/>
</dbReference>
<dbReference type="GO" id="GO:0016787">
    <property type="term" value="F:hydrolase activity"/>
    <property type="evidence" value="ECO:0007669"/>
    <property type="project" value="UniProtKB-KW"/>
</dbReference>
<dbReference type="Pfam" id="PF03851">
    <property type="entry name" value="UvdE"/>
    <property type="match status" value="1"/>
</dbReference>
<evidence type="ECO:0000256" key="7">
    <source>
        <dbReference type="SAM" id="MobiDB-lite"/>
    </source>
</evidence>